<dbReference type="OrthoDB" id="3178064at2"/>
<dbReference type="NCBIfam" id="TIGR02228">
    <property type="entry name" value="sigpep_I_arch"/>
    <property type="match status" value="1"/>
</dbReference>
<dbReference type="GO" id="GO:0004252">
    <property type="term" value="F:serine-type endopeptidase activity"/>
    <property type="evidence" value="ECO:0007669"/>
    <property type="project" value="UniProtKB-UniRule"/>
</dbReference>
<reference evidence="7 8" key="1">
    <citation type="submission" date="2019-01" db="EMBL/GenBank/DDBJ databases">
        <title>Genome sequencing of strain FW100M-8.</title>
        <authorList>
            <person name="Heo J."/>
            <person name="Kim S.-J."/>
            <person name="Kim J.-S."/>
            <person name="Hong S.-B."/>
            <person name="Kwon S.-W."/>
        </authorList>
    </citation>
    <scope>NUCLEOTIDE SEQUENCE [LARGE SCALE GENOMIC DNA]</scope>
    <source>
        <strain evidence="7 8">FW100M-8</strain>
    </source>
</reference>
<comment type="subcellular location">
    <subcellularLocation>
        <location evidence="1">Membrane</location>
    </subcellularLocation>
</comment>
<dbReference type="AlphaFoldDB" id="A0A4P6FCX1"/>
<evidence type="ECO:0000256" key="5">
    <source>
        <dbReference type="NCBIfam" id="TIGR02228"/>
    </source>
</evidence>
<dbReference type="CDD" id="cd06530">
    <property type="entry name" value="S26_SPase_I"/>
    <property type="match status" value="1"/>
</dbReference>
<proteinExistence type="predicted"/>
<accession>A0A4P6FCX1</accession>
<dbReference type="InterPro" id="IPR001733">
    <property type="entry name" value="Peptidase_S26B"/>
</dbReference>
<keyword evidence="2 6" id="KW-0812">Transmembrane</keyword>
<evidence type="ECO:0000313" key="8">
    <source>
        <dbReference type="Proteomes" id="UP000291259"/>
    </source>
</evidence>
<dbReference type="InterPro" id="IPR019533">
    <property type="entry name" value="Peptidase_S26"/>
</dbReference>
<dbReference type="GO" id="GO:0009003">
    <property type="term" value="F:signal peptidase activity"/>
    <property type="evidence" value="ECO:0007669"/>
    <property type="project" value="UniProtKB-EC"/>
</dbReference>
<evidence type="ECO:0000313" key="7">
    <source>
        <dbReference type="EMBL" id="QAY73526.1"/>
    </source>
</evidence>
<gene>
    <name evidence="7" type="ORF">ET445_09430</name>
</gene>
<dbReference type="EC" id="3.4.21.89" evidence="5"/>
<evidence type="ECO:0000256" key="1">
    <source>
        <dbReference type="ARBA" id="ARBA00004370"/>
    </source>
</evidence>
<dbReference type="Proteomes" id="UP000291259">
    <property type="component" value="Chromosome"/>
</dbReference>
<evidence type="ECO:0000256" key="2">
    <source>
        <dbReference type="ARBA" id="ARBA00022692"/>
    </source>
</evidence>
<keyword evidence="8" id="KW-1185">Reference proteome</keyword>
<dbReference type="GO" id="GO:0016020">
    <property type="term" value="C:membrane"/>
    <property type="evidence" value="ECO:0007669"/>
    <property type="project" value="UniProtKB-SubCell"/>
</dbReference>
<evidence type="ECO:0000256" key="3">
    <source>
        <dbReference type="ARBA" id="ARBA00022989"/>
    </source>
</evidence>
<keyword evidence="4 6" id="KW-0472">Membrane</keyword>
<keyword evidence="7" id="KW-0378">Hydrolase</keyword>
<sequence length="200" mass="21049">MPRPPPRFRPRGNTMIIFTRIARTAGSVVLWVLTIIGAASLALWAASAAGLVKPLIVVSGSMAPEINTGDLLLSLPKTATDLEVGDVATIRGGARHELITHRVVEVEADASGSAVVRMQGDANDTVDPHDYVVPAGMSVWTPWMQVPGAGVVIDKLTTPTVAVPLVVGLLALCSLAVFPAQDDRREREASKRSAGTEQTA</sequence>
<protein>
    <recommendedName>
        <fullName evidence="5">Signal peptidase I</fullName>
        <ecNumber evidence="5">3.4.21.89</ecNumber>
    </recommendedName>
</protein>
<dbReference type="KEGG" id="agf:ET445_09430"/>
<organism evidence="7 8">
    <name type="scientific">Agromyces protaetiae</name>
    <dbReference type="NCBI Taxonomy" id="2509455"/>
    <lineage>
        <taxon>Bacteria</taxon>
        <taxon>Bacillati</taxon>
        <taxon>Actinomycetota</taxon>
        <taxon>Actinomycetes</taxon>
        <taxon>Micrococcales</taxon>
        <taxon>Microbacteriaceae</taxon>
        <taxon>Agromyces</taxon>
    </lineage>
</organism>
<keyword evidence="3 6" id="KW-1133">Transmembrane helix</keyword>
<name>A0A4P6FCX1_9MICO</name>
<evidence type="ECO:0000256" key="6">
    <source>
        <dbReference type="SAM" id="Phobius"/>
    </source>
</evidence>
<dbReference type="SUPFAM" id="SSF51306">
    <property type="entry name" value="LexA/Signal peptidase"/>
    <property type="match status" value="1"/>
</dbReference>
<dbReference type="EMBL" id="CP035491">
    <property type="protein sequence ID" value="QAY73526.1"/>
    <property type="molecule type" value="Genomic_DNA"/>
</dbReference>
<dbReference type="GO" id="GO:0006465">
    <property type="term" value="P:signal peptide processing"/>
    <property type="evidence" value="ECO:0007669"/>
    <property type="project" value="UniProtKB-UniRule"/>
</dbReference>
<dbReference type="InterPro" id="IPR036286">
    <property type="entry name" value="LexA/Signal_pep-like_sf"/>
</dbReference>
<evidence type="ECO:0000256" key="4">
    <source>
        <dbReference type="ARBA" id="ARBA00023136"/>
    </source>
</evidence>
<feature type="transmembrane region" description="Helical" evidence="6">
    <location>
        <begin position="161"/>
        <end position="180"/>
    </location>
</feature>